<dbReference type="EMBL" id="PYSW02000025">
    <property type="protein sequence ID" value="KAG2381985.1"/>
    <property type="molecule type" value="Genomic_DNA"/>
</dbReference>
<evidence type="ECO:0000313" key="2">
    <source>
        <dbReference type="Proteomes" id="UP000816034"/>
    </source>
</evidence>
<organism evidence="1 2">
    <name type="scientific">Naegleria lovaniensis</name>
    <name type="common">Amoeba</name>
    <dbReference type="NCBI Taxonomy" id="51637"/>
    <lineage>
        <taxon>Eukaryota</taxon>
        <taxon>Discoba</taxon>
        <taxon>Heterolobosea</taxon>
        <taxon>Tetramitia</taxon>
        <taxon>Eutetramitia</taxon>
        <taxon>Vahlkampfiidae</taxon>
        <taxon>Naegleria</taxon>
    </lineage>
</organism>
<sequence>MIPISHDEKSLNNPEPRISSKELLSNINNLQNGGVFRYYDSIFQDASCTLPLKIKHLVNETSGVCTSPSNNNLCQPIAGAGYSKGYKCLVFSAPPTVEPGYLALVFHPNKDCSGIASNTGMSIIPSGVSQISYFPMFECSRGFSANTSVMGNTHLFIMYM</sequence>
<dbReference type="Proteomes" id="UP000816034">
    <property type="component" value="Unassembled WGS sequence"/>
</dbReference>
<dbReference type="RefSeq" id="XP_044547664.1">
    <property type="nucleotide sequence ID" value="XM_044695564.1"/>
</dbReference>
<comment type="caution">
    <text evidence="1">The sequence shown here is derived from an EMBL/GenBank/DDBJ whole genome shotgun (WGS) entry which is preliminary data.</text>
</comment>
<proteinExistence type="predicted"/>
<keyword evidence="2" id="KW-1185">Reference proteome</keyword>
<dbReference type="AlphaFoldDB" id="A0AA88GKQ3"/>
<protein>
    <submittedName>
        <fullName evidence="1">Uncharacterized protein</fullName>
    </submittedName>
</protein>
<reference evidence="1 2" key="1">
    <citation type="journal article" date="2018" name="BMC Genomics">
        <title>The genome of Naegleria lovaniensis, the basis for a comparative approach to unravel pathogenicity factors of the human pathogenic amoeba N. fowleri.</title>
        <authorList>
            <person name="Liechti N."/>
            <person name="Schurch N."/>
            <person name="Bruggmann R."/>
            <person name="Wittwer M."/>
        </authorList>
    </citation>
    <scope>NUCLEOTIDE SEQUENCE [LARGE SCALE GENOMIC DNA]</scope>
    <source>
        <strain evidence="1 2">ATCC 30569</strain>
    </source>
</reference>
<gene>
    <name evidence="1" type="ORF">C9374_005777</name>
</gene>
<accession>A0AA88GKQ3</accession>
<dbReference type="GeneID" id="68098232"/>
<name>A0AA88GKQ3_NAELO</name>
<evidence type="ECO:0000313" key="1">
    <source>
        <dbReference type="EMBL" id="KAG2381985.1"/>
    </source>
</evidence>